<dbReference type="AlphaFoldDB" id="A0A822Z838"/>
<proteinExistence type="predicted"/>
<organism evidence="1 2">
    <name type="scientific">Nelumbo nucifera</name>
    <name type="common">Sacred lotus</name>
    <dbReference type="NCBI Taxonomy" id="4432"/>
    <lineage>
        <taxon>Eukaryota</taxon>
        <taxon>Viridiplantae</taxon>
        <taxon>Streptophyta</taxon>
        <taxon>Embryophyta</taxon>
        <taxon>Tracheophyta</taxon>
        <taxon>Spermatophyta</taxon>
        <taxon>Magnoliopsida</taxon>
        <taxon>Proteales</taxon>
        <taxon>Nelumbonaceae</taxon>
        <taxon>Nelumbo</taxon>
    </lineage>
</organism>
<reference evidence="1 2" key="1">
    <citation type="journal article" date="2020" name="Mol. Biol. Evol.">
        <title>Distinct Expression and Methylation Patterns for Genes with Different Fates following a Single Whole-Genome Duplication in Flowering Plants.</title>
        <authorList>
            <person name="Shi T."/>
            <person name="Rahmani R.S."/>
            <person name="Gugger P.F."/>
            <person name="Wang M."/>
            <person name="Li H."/>
            <person name="Zhang Y."/>
            <person name="Li Z."/>
            <person name="Wang Q."/>
            <person name="Van de Peer Y."/>
            <person name="Marchal K."/>
            <person name="Chen J."/>
        </authorList>
    </citation>
    <scope>NUCLEOTIDE SEQUENCE [LARGE SCALE GENOMIC DNA]</scope>
    <source>
        <tissue evidence="1">Leaf</tissue>
    </source>
</reference>
<keyword evidence="2" id="KW-1185">Reference proteome</keyword>
<accession>A0A822Z838</accession>
<name>A0A822Z838_NELNU</name>
<protein>
    <submittedName>
        <fullName evidence="1">Uncharacterized protein</fullName>
    </submittedName>
</protein>
<dbReference type="Proteomes" id="UP000607653">
    <property type="component" value="Unassembled WGS sequence"/>
</dbReference>
<sequence>MGTEPGAVNKQYFRALFCSTEAILLNCYRDESYYLFMQPHAKPETY</sequence>
<evidence type="ECO:0000313" key="2">
    <source>
        <dbReference type="Proteomes" id="UP000607653"/>
    </source>
</evidence>
<comment type="caution">
    <text evidence="1">The sequence shown here is derived from an EMBL/GenBank/DDBJ whole genome shotgun (WGS) entry which is preliminary data.</text>
</comment>
<gene>
    <name evidence="1" type="ORF">HUJ06_015555</name>
</gene>
<evidence type="ECO:0000313" key="1">
    <source>
        <dbReference type="EMBL" id="DAD41232.1"/>
    </source>
</evidence>
<dbReference type="EMBL" id="DUZY01000005">
    <property type="protein sequence ID" value="DAD41232.1"/>
    <property type="molecule type" value="Genomic_DNA"/>
</dbReference>